<keyword evidence="3" id="KW-0472">Membrane</keyword>
<keyword evidence="1" id="KW-0297">G-protein coupled receptor</keyword>
<keyword evidence="3" id="KW-1133">Transmembrane helix</keyword>
<dbReference type="PANTHER" id="PTHR48001">
    <property type="entry name" value="OLFACTORY RECEPTOR"/>
    <property type="match status" value="1"/>
</dbReference>
<dbReference type="InParanoid" id="L5L653"/>
<reference evidence="5" key="1">
    <citation type="journal article" date="2013" name="Science">
        <title>Comparative analysis of bat genomes provides insight into the evolution of flight and immunity.</title>
        <authorList>
            <person name="Zhang G."/>
            <person name="Cowled C."/>
            <person name="Shi Z."/>
            <person name="Huang Z."/>
            <person name="Bishop-Lilly K.A."/>
            <person name="Fang X."/>
            <person name="Wynne J.W."/>
            <person name="Xiong Z."/>
            <person name="Baker M.L."/>
            <person name="Zhao W."/>
            <person name="Tachedjian M."/>
            <person name="Zhu Y."/>
            <person name="Zhou P."/>
            <person name="Jiang X."/>
            <person name="Ng J."/>
            <person name="Yang L."/>
            <person name="Wu L."/>
            <person name="Xiao J."/>
            <person name="Feng Y."/>
            <person name="Chen Y."/>
            <person name="Sun X."/>
            <person name="Zhang Y."/>
            <person name="Marsh G.A."/>
            <person name="Crameri G."/>
            <person name="Broder C.C."/>
            <person name="Frey K.G."/>
            <person name="Wang L.F."/>
            <person name="Wang J."/>
        </authorList>
    </citation>
    <scope>NUCLEOTIDE SEQUENCE [LARGE SCALE GENOMIC DNA]</scope>
</reference>
<dbReference type="SUPFAM" id="SSF81321">
    <property type="entry name" value="Family A G protein-coupled receptor-like"/>
    <property type="match status" value="1"/>
</dbReference>
<gene>
    <name evidence="4" type="ORF">PAL_GLEAN10006602</name>
</gene>
<name>L5L653_PTEAL</name>
<evidence type="ECO:0000256" key="1">
    <source>
        <dbReference type="ARBA" id="ARBA00023040"/>
    </source>
</evidence>
<sequence>MTVEGANFTWVFEFLLLGLSEDPKEQQLLFILFLSMYLVTGMGNLLIILAIATDVRLHTPIMHQVRKAAAEMGVKQAKSTIPGETPW</sequence>
<dbReference type="EMBL" id="KB030270">
    <property type="protein sequence ID" value="ELK19117.1"/>
    <property type="molecule type" value="Genomic_DNA"/>
</dbReference>
<dbReference type="eggNOG" id="ENOG502RTWB">
    <property type="taxonomic scope" value="Eukaryota"/>
</dbReference>
<evidence type="ECO:0000256" key="3">
    <source>
        <dbReference type="SAM" id="Phobius"/>
    </source>
</evidence>
<keyword evidence="5" id="KW-1185">Reference proteome</keyword>
<keyword evidence="1" id="KW-0807">Transducer</keyword>
<keyword evidence="2 4" id="KW-0675">Receptor</keyword>
<dbReference type="AlphaFoldDB" id="L5L653"/>
<protein>
    <submittedName>
        <fullName evidence="4">Olfactory receptor 1P1</fullName>
    </submittedName>
</protein>
<accession>L5L653</accession>
<dbReference type="GO" id="GO:0004930">
    <property type="term" value="F:G protein-coupled receptor activity"/>
    <property type="evidence" value="ECO:0007669"/>
    <property type="project" value="UniProtKB-KW"/>
</dbReference>
<dbReference type="Proteomes" id="UP000010552">
    <property type="component" value="Unassembled WGS sequence"/>
</dbReference>
<evidence type="ECO:0000313" key="5">
    <source>
        <dbReference type="Proteomes" id="UP000010552"/>
    </source>
</evidence>
<feature type="transmembrane region" description="Helical" evidence="3">
    <location>
        <begin position="28"/>
        <end position="52"/>
    </location>
</feature>
<evidence type="ECO:0000256" key="2">
    <source>
        <dbReference type="ARBA" id="ARBA00023170"/>
    </source>
</evidence>
<organism evidence="4 5">
    <name type="scientific">Pteropus alecto</name>
    <name type="common">Black flying fox</name>
    <dbReference type="NCBI Taxonomy" id="9402"/>
    <lineage>
        <taxon>Eukaryota</taxon>
        <taxon>Metazoa</taxon>
        <taxon>Chordata</taxon>
        <taxon>Craniata</taxon>
        <taxon>Vertebrata</taxon>
        <taxon>Euteleostomi</taxon>
        <taxon>Mammalia</taxon>
        <taxon>Eutheria</taxon>
        <taxon>Laurasiatheria</taxon>
        <taxon>Chiroptera</taxon>
        <taxon>Yinpterochiroptera</taxon>
        <taxon>Pteropodoidea</taxon>
        <taxon>Pteropodidae</taxon>
        <taxon>Pteropodinae</taxon>
        <taxon>Pteropus</taxon>
    </lineage>
</organism>
<keyword evidence="3" id="KW-0812">Transmembrane</keyword>
<evidence type="ECO:0000313" key="4">
    <source>
        <dbReference type="EMBL" id="ELK19117.1"/>
    </source>
</evidence>
<proteinExistence type="predicted"/>